<keyword evidence="2" id="KW-1185">Reference proteome</keyword>
<dbReference type="Proteomes" id="UP000249661">
    <property type="component" value="Unassembled WGS sequence"/>
</dbReference>
<reference evidence="1" key="1">
    <citation type="submission" date="2018-02" db="EMBL/GenBank/DDBJ databases">
        <title>The genomes of Aspergillus section Nigri reveals drivers in fungal speciation.</title>
        <authorList>
            <consortium name="DOE Joint Genome Institute"/>
            <person name="Vesth T.C."/>
            <person name="Nybo J."/>
            <person name="Theobald S."/>
            <person name="Brandl J."/>
            <person name="Frisvad J.C."/>
            <person name="Nielsen K.F."/>
            <person name="Lyhne E.K."/>
            <person name="Kogle M.E."/>
            <person name="Kuo A."/>
            <person name="Riley R."/>
            <person name="Clum A."/>
            <person name="Nolan M."/>
            <person name="Lipzen A."/>
            <person name="Salamov A."/>
            <person name="Henrissat B."/>
            <person name="Wiebenga A."/>
            <person name="De vries R.P."/>
            <person name="Grigoriev I.V."/>
            <person name="Mortensen U.H."/>
            <person name="Andersen M.R."/>
            <person name="Baker S.E."/>
        </authorList>
    </citation>
    <scope>NUCLEOTIDE SEQUENCE</scope>
    <source>
        <strain evidence="1">CBS 121060</strain>
    </source>
</reference>
<sequence length="277" mass="30979">MATPSQKPQSYTTQTIELTLPPQDKPTARTQRPWSYWADPHIRTYLEASQSNTEPSARETAKLWAQILSRALVFPSSSSSSSDSDSQAQNYRLLTRRFIESATQSPLPYEIIDLVSPVPQNGKDSIVIQIICHDATTAQASPELQLREIRQRKLALLQQQLVAVDSALLPEFVLGVAVGGHVWFQNLQGEDGCRRGLCKVLCLVQDRGRVEEWLRSLRRTLGVVDESEGSFFDADSESEDENGCCENYCRLPILDQEQRLHSTPVGWSGPCPDVPEP</sequence>
<evidence type="ECO:0000313" key="2">
    <source>
        <dbReference type="Proteomes" id="UP000249661"/>
    </source>
</evidence>
<proteinExistence type="predicted"/>
<accession>A0ACD1HM26</accession>
<organism evidence="1 2">
    <name type="scientific">Aspergillus aculeatinus CBS 121060</name>
    <dbReference type="NCBI Taxonomy" id="1448322"/>
    <lineage>
        <taxon>Eukaryota</taxon>
        <taxon>Fungi</taxon>
        <taxon>Dikarya</taxon>
        <taxon>Ascomycota</taxon>
        <taxon>Pezizomycotina</taxon>
        <taxon>Eurotiomycetes</taxon>
        <taxon>Eurotiomycetidae</taxon>
        <taxon>Eurotiales</taxon>
        <taxon>Aspergillaceae</taxon>
        <taxon>Aspergillus</taxon>
        <taxon>Aspergillus subgen. Circumdati</taxon>
    </lineage>
</organism>
<dbReference type="EMBL" id="KZ824934">
    <property type="protein sequence ID" value="RAH74737.1"/>
    <property type="molecule type" value="Genomic_DNA"/>
</dbReference>
<protein>
    <submittedName>
        <fullName evidence="1">Uncharacterized protein</fullName>
    </submittedName>
</protein>
<gene>
    <name evidence="1" type="ORF">BO66DRAFT_449511</name>
</gene>
<evidence type="ECO:0000313" key="1">
    <source>
        <dbReference type="EMBL" id="RAH74737.1"/>
    </source>
</evidence>
<name>A0ACD1HM26_9EURO</name>